<evidence type="ECO:0000256" key="3">
    <source>
        <dbReference type="ARBA" id="ARBA00022692"/>
    </source>
</evidence>
<dbReference type="InterPro" id="IPR050250">
    <property type="entry name" value="Macrolide_Exporter_MacB"/>
</dbReference>
<dbReference type="GO" id="GO:0022857">
    <property type="term" value="F:transmembrane transporter activity"/>
    <property type="evidence" value="ECO:0007669"/>
    <property type="project" value="TreeGrafter"/>
</dbReference>
<keyword evidence="2" id="KW-1003">Cell membrane</keyword>
<feature type="domain" description="MacB-like periplasmic core" evidence="9">
    <location>
        <begin position="25"/>
        <end position="233"/>
    </location>
</feature>
<dbReference type="PANTHER" id="PTHR30572:SF4">
    <property type="entry name" value="ABC TRANSPORTER PERMEASE YTRF"/>
    <property type="match status" value="1"/>
</dbReference>
<evidence type="ECO:0000256" key="5">
    <source>
        <dbReference type="ARBA" id="ARBA00023136"/>
    </source>
</evidence>
<keyword evidence="5 7" id="KW-0472">Membrane</keyword>
<dbReference type="InterPro" id="IPR025857">
    <property type="entry name" value="MacB_PCD"/>
</dbReference>
<protein>
    <recommendedName>
        <fullName evidence="12">ABC transporter permease</fullName>
    </recommendedName>
</protein>
<dbReference type="GO" id="GO:0005886">
    <property type="term" value="C:plasma membrane"/>
    <property type="evidence" value="ECO:0007669"/>
    <property type="project" value="UniProtKB-SubCell"/>
</dbReference>
<evidence type="ECO:0000313" key="11">
    <source>
        <dbReference type="Proteomes" id="UP000069850"/>
    </source>
</evidence>
<proteinExistence type="inferred from homology"/>
<dbReference type="Pfam" id="PF02687">
    <property type="entry name" value="FtsX"/>
    <property type="match status" value="1"/>
</dbReference>
<feature type="transmembrane region" description="Helical" evidence="7">
    <location>
        <begin position="336"/>
        <end position="358"/>
    </location>
</feature>
<evidence type="ECO:0000256" key="4">
    <source>
        <dbReference type="ARBA" id="ARBA00022989"/>
    </source>
</evidence>
<comment type="subcellular location">
    <subcellularLocation>
        <location evidence="1">Cell membrane</location>
        <topology evidence="1">Multi-pass membrane protein</topology>
    </subcellularLocation>
</comment>
<feature type="domain" description="ABC3 transporter permease C-terminal" evidence="8">
    <location>
        <begin position="268"/>
        <end position="393"/>
    </location>
</feature>
<keyword evidence="3 7" id="KW-0812">Transmembrane</keyword>
<comment type="similarity">
    <text evidence="6">Belongs to the ABC-4 integral membrane protein family.</text>
</comment>
<keyword evidence="4 7" id="KW-1133">Transmembrane helix</keyword>
<evidence type="ECO:0000256" key="2">
    <source>
        <dbReference type="ARBA" id="ARBA00022475"/>
    </source>
</evidence>
<feature type="transmembrane region" description="Helical" evidence="7">
    <location>
        <begin position="365"/>
        <end position="386"/>
    </location>
</feature>
<sequence length="400" mass="42171">MTRRRGGVILVDLAVRNLRRHAVRSVLAMVGIVIGVLAIASLGILGASLSALVGGLVSDVSDTILVTPHVAVSSGDPFDPRNILASRISDRDVALIEKAAGQNRVIPMFRTAERLTSGETSGYVTVYALRPDDIPFLLDAEAGRYPESTSPGVMVGSLLAEDLDLRVGSRIEFANESVRVIGIAAERGMGIDINPDYAVIVTDARYPGEEAGMVVVKVRDPADIGEVKAAIESQVNRRKEKVDVLDSREVLQLYYETMDAISLFLLGIGAVSLFVASVSILNVMIISVTERRREIGLMRSIGVSRREVLRIFLYEALALGVAGSIAGGILSALVGYYASAAASGLLGGFVVPAGEAAVSPAVAGYIAFGMAFGVAASVIAGLYPAWKAAGLNPIEALRYE</sequence>
<evidence type="ECO:0000259" key="9">
    <source>
        <dbReference type="Pfam" id="PF12704"/>
    </source>
</evidence>
<dbReference type="PANTHER" id="PTHR30572">
    <property type="entry name" value="MEMBRANE COMPONENT OF TRANSPORTER-RELATED"/>
    <property type="match status" value="1"/>
</dbReference>
<feature type="transmembrane region" description="Helical" evidence="7">
    <location>
        <begin position="263"/>
        <end position="288"/>
    </location>
</feature>
<dbReference type="Pfam" id="PF12704">
    <property type="entry name" value="MacB_PCD"/>
    <property type="match status" value="1"/>
</dbReference>
<reference evidence="10 11" key="1">
    <citation type="submission" date="2016-01" db="EMBL/GenBank/DDBJ databases">
        <authorList>
            <person name="Manzoor S."/>
        </authorList>
    </citation>
    <scope>NUCLEOTIDE SEQUENCE [LARGE SCALE GENOMIC DNA]</scope>
    <source>
        <strain evidence="10">Methanoculleus sp MAB1</strain>
    </source>
</reference>
<dbReference type="EMBL" id="LT158599">
    <property type="protein sequence ID" value="CVK31786.1"/>
    <property type="molecule type" value="Genomic_DNA"/>
</dbReference>
<evidence type="ECO:0000256" key="7">
    <source>
        <dbReference type="SAM" id="Phobius"/>
    </source>
</evidence>
<dbReference type="InterPro" id="IPR003838">
    <property type="entry name" value="ABC3_permease_C"/>
</dbReference>
<gene>
    <name evidence="10" type="ORF">MMAB1_0569</name>
</gene>
<dbReference type="AlphaFoldDB" id="A0A0X3BHZ7"/>
<accession>A0A0X3BHZ7</accession>
<evidence type="ECO:0008006" key="12">
    <source>
        <dbReference type="Google" id="ProtNLM"/>
    </source>
</evidence>
<evidence type="ECO:0000256" key="1">
    <source>
        <dbReference type="ARBA" id="ARBA00004651"/>
    </source>
</evidence>
<feature type="transmembrane region" description="Helical" evidence="7">
    <location>
        <begin position="26"/>
        <end position="53"/>
    </location>
</feature>
<evidence type="ECO:0000259" key="8">
    <source>
        <dbReference type="Pfam" id="PF02687"/>
    </source>
</evidence>
<name>A0A0X3BHZ7_9EURY</name>
<dbReference type="KEGG" id="mema:MMAB1_0569"/>
<feature type="transmembrane region" description="Helical" evidence="7">
    <location>
        <begin position="308"/>
        <end position="330"/>
    </location>
</feature>
<organism evidence="10 11">
    <name type="scientific">Methanoculleus bourgensis</name>
    <dbReference type="NCBI Taxonomy" id="83986"/>
    <lineage>
        <taxon>Archaea</taxon>
        <taxon>Methanobacteriati</taxon>
        <taxon>Methanobacteriota</taxon>
        <taxon>Stenosarchaea group</taxon>
        <taxon>Methanomicrobia</taxon>
        <taxon>Methanomicrobiales</taxon>
        <taxon>Methanomicrobiaceae</taxon>
        <taxon>Methanoculleus</taxon>
    </lineage>
</organism>
<dbReference type="Proteomes" id="UP000069850">
    <property type="component" value="Chromosome 1"/>
</dbReference>
<evidence type="ECO:0000256" key="6">
    <source>
        <dbReference type="ARBA" id="ARBA00038076"/>
    </source>
</evidence>
<evidence type="ECO:0000313" key="10">
    <source>
        <dbReference type="EMBL" id="CVK31786.1"/>
    </source>
</evidence>